<dbReference type="GO" id="GO:0042826">
    <property type="term" value="F:histone deacetylase binding"/>
    <property type="evidence" value="ECO:0007669"/>
    <property type="project" value="TreeGrafter"/>
</dbReference>
<proteinExistence type="predicted"/>
<dbReference type="SUPFAM" id="SSF82199">
    <property type="entry name" value="SET domain"/>
    <property type="match status" value="1"/>
</dbReference>
<evidence type="ECO:0000256" key="5">
    <source>
        <dbReference type="ARBA" id="ARBA00022771"/>
    </source>
</evidence>
<dbReference type="PROSITE" id="PS50865">
    <property type="entry name" value="ZF_MYND_2"/>
    <property type="match status" value="1"/>
</dbReference>
<protein>
    <recommendedName>
        <fullName evidence="8">Protein-lysine N-methyltransferase SMYD4</fullName>
    </recommendedName>
    <alternativeName>
        <fullName evidence="9">SET and MYND domain-containing protein 4</fullName>
    </alternativeName>
</protein>
<dbReference type="InterPro" id="IPR044421">
    <property type="entry name" value="SMYD4_SET"/>
</dbReference>
<dbReference type="OrthoDB" id="425619at2759"/>
<dbReference type="PANTHER" id="PTHR46165">
    <property type="entry name" value="SET AND MYND DOMAIN-CONTAINING PROTEIN 4"/>
    <property type="match status" value="1"/>
</dbReference>
<dbReference type="GO" id="GO:0008757">
    <property type="term" value="F:S-adenosylmethionine-dependent methyltransferase activity"/>
    <property type="evidence" value="ECO:0007669"/>
    <property type="project" value="UniProtKB-ARBA"/>
</dbReference>
<dbReference type="PANTHER" id="PTHR46165:SF6">
    <property type="entry name" value="SET AND MYND DOMAIN-CONTAINING PROTEIN 4-LIKE PROTEIN"/>
    <property type="match status" value="1"/>
</dbReference>
<accession>A0A8S1AKE2</accession>
<dbReference type="PROSITE" id="PS50280">
    <property type="entry name" value="SET"/>
    <property type="match status" value="1"/>
</dbReference>
<evidence type="ECO:0000256" key="2">
    <source>
        <dbReference type="ARBA" id="ARBA00022679"/>
    </source>
</evidence>
<gene>
    <name evidence="13" type="ORF">APLA_LOCUS11661</name>
</gene>
<comment type="caution">
    <text evidence="13">The sequence shown here is derived from an EMBL/GenBank/DDBJ whole genome shotgun (WGS) entry which is preliminary data.</text>
</comment>
<dbReference type="Proteomes" id="UP000494256">
    <property type="component" value="Unassembled WGS sequence"/>
</dbReference>
<dbReference type="GO" id="GO:0008276">
    <property type="term" value="F:protein methyltransferase activity"/>
    <property type="evidence" value="ECO:0007669"/>
    <property type="project" value="UniProtKB-ARBA"/>
</dbReference>
<sequence>MASNSCESCRTPQITIDDCYHQVITKLTTQGKIKKVSSHLLSLRTNQERVLYAYSILKELSLLPKVLINVKDDQVSAYYRCQGNNYFKHRNFYQAWQAYNLSLLYAVTTSENFIYAISNRSAVFFGMQRYKECLEDIKYVFSKHYPEKLKNKLLEREKQCLSKLDAELSKKKKEDMIDAKIADILKLKHTQDKKYLSASSKLKVVHNEEMGRHVVANEDIAVGEILVVEHAYLTALLPPQFLFSCAYCLCRNMNLYPCMNCTYTLYCSIECQKSANKDYHTVECPLLPSLLEMGFSKLEWLALRTLLRSRTDEESWDTLFKTVAEAESRIRTDLWGCVKLGDKWVYDSKFYTPIHTLASNVDKRSLSDIFRKSISAAAFAHFLSVLDFHKSDDKETAVRAKKYVNGTLLLHIMTGPTNMHSISTTIANDEGKYVEEYQYASGAYAFLSLLNHSCSPNVVRYSKLGTSLMTLIAIRPIKKGMQILDNYGYHHAVQDRETRQSGLKFQYKFVCACEACVDDWPMHAHITETGGLPEAILIKKDECLAPKVIERLMKADKETAIKFYKPLCELIEFLEPFAPCKELAECQEALKQCLAIFCGVIPYEYGQIIDWKAVPPCSSRGEPPHLASYISGPQIDVP</sequence>
<organism evidence="13 14">
    <name type="scientific">Arctia plantaginis</name>
    <name type="common">Wood tiger moth</name>
    <name type="synonym">Phalaena plantaginis</name>
    <dbReference type="NCBI Taxonomy" id="874455"/>
    <lineage>
        <taxon>Eukaryota</taxon>
        <taxon>Metazoa</taxon>
        <taxon>Ecdysozoa</taxon>
        <taxon>Arthropoda</taxon>
        <taxon>Hexapoda</taxon>
        <taxon>Insecta</taxon>
        <taxon>Pterygota</taxon>
        <taxon>Neoptera</taxon>
        <taxon>Endopterygota</taxon>
        <taxon>Lepidoptera</taxon>
        <taxon>Glossata</taxon>
        <taxon>Ditrysia</taxon>
        <taxon>Noctuoidea</taxon>
        <taxon>Erebidae</taxon>
        <taxon>Arctiinae</taxon>
        <taxon>Arctia</taxon>
    </lineage>
</organism>
<dbReference type="GO" id="GO:0005634">
    <property type="term" value="C:nucleus"/>
    <property type="evidence" value="ECO:0007669"/>
    <property type="project" value="TreeGrafter"/>
</dbReference>
<evidence type="ECO:0000256" key="8">
    <source>
        <dbReference type="ARBA" id="ARBA00093635"/>
    </source>
</evidence>
<dbReference type="Gene3D" id="1.25.40.10">
    <property type="entry name" value="Tetratricopeptide repeat domain"/>
    <property type="match status" value="1"/>
</dbReference>
<evidence type="ECO:0000313" key="13">
    <source>
        <dbReference type="EMBL" id="CAB3246870.1"/>
    </source>
</evidence>
<dbReference type="PROSITE" id="PS01360">
    <property type="entry name" value="ZF_MYND_1"/>
    <property type="match status" value="1"/>
</dbReference>
<dbReference type="GO" id="GO:0008270">
    <property type="term" value="F:zinc ion binding"/>
    <property type="evidence" value="ECO:0007669"/>
    <property type="project" value="UniProtKB-KW"/>
</dbReference>
<reference evidence="13 14" key="1">
    <citation type="submission" date="2020-04" db="EMBL/GenBank/DDBJ databases">
        <authorList>
            <person name="Wallbank WR R."/>
            <person name="Pardo Diaz C."/>
            <person name="Kozak K."/>
            <person name="Martin S."/>
            <person name="Jiggins C."/>
            <person name="Moest M."/>
            <person name="Warren A I."/>
            <person name="Byers J.R.P. K."/>
            <person name="Montejo-Kovacevich G."/>
            <person name="Yen C E."/>
        </authorList>
    </citation>
    <scope>NUCLEOTIDE SEQUENCE [LARGE SCALE GENOMIC DNA]</scope>
</reference>
<keyword evidence="5 10" id="KW-0863">Zinc-finger</keyword>
<dbReference type="SUPFAM" id="SSF48452">
    <property type="entry name" value="TPR-like"/>
    <property type="match status" value="1"/>
</dbReference>
<evidence type="ECO:0000259" key="12">
    <source>
        <dbReference type="PROSITE" id="PS50865"/>
    </source>
</evidence>
<dbReference type="CDD" id="cd10536">
    <property type="entry name" value="SET_SMYD4"/>
    <property type="match status" value="1"/>
</dbReference>
<evidence type="ECO:0000259" key="11">
    <source>
        <dbReference type="PROSITE" id="PS50280"/>
    </source>
</evidence>
<dbReference type="Pfam" id="PF01753">
    <property type="entry name" value="zf-MYND"/>
    <property type="match status" value="1"/>
</dbReference>
<dbReference type="GO" id="GO:0008170">
    <property type="term" value="F:N-methyltransferase activity"/>
    <property type="evidence" value="ECO:0007669"/>
    <property type="project" value="UniProtKB-ARBA"/>
</dbReference>
<comment type="function">
    <text evidence="7">Protein-lysine N-methyltransferase. Monomethylates PRMT5, modulating its transcriptional activity. May also act as a histone methyltransferase. Plays a critical role in cardiac development. Acts as a key epigenetic regulator of gene expression during cardiac development via its dual activities as a methyltransferase and negative regulator of HDAC1.</text>
</comment>
<dbReference type="InterPro" id="IPR001214">
    <property type="entry name" value="SET_dom"/>
</dbReference>
<dbReference type="SUPFAM" id="SSF144232">
    <property type="entry name" value="HIT/MYND zinc finger-like"/>
    <property type="match status" value="1"/>
</dbReference>
<feature type="domain" description="SET" evidence="11">
    <location>
        <begin position="200"/>
        <end position="488"/>
    </location>
</feature>
<dbReference type="Gene3D" id="1.10.220.160">
    <property type="match status" value="1"/>
</dbReference>
<dbReference type="InterPro" id="IPR011990">
    <property type="entry name" value="TPR-like_helical_dom_sf"/>
</dbReference>
<keyword evidence="1" id="KW-0489">Methyltransferase</keyword>
<name>A0A8S1AKE2_ARCPL</name>
<dbReference type="InterPro" id="IPR052097">
    <property type="entry name" value="SET-MYND_domain_protein"/>
</dbReference>
<dbReference type="GO" id="GO:0032259">
    <property type="term" value="P:methylation"/>
    <property type="evidence" value="ECO:0007669"/>
    <property type="project" value="UniProtKB-KW"/>
</dbReference>
<evidence type="ECO:0000256" key="3">
    <source>
        <dbReference type="ARBA" id="ARBA00022691"/>
    </source>
</evidence>
<dbReference type="Gene3D" id="6.10.140.2220">
    <property type="match status" value="1"/>
</dbReference>
<dbReference type="InterPro" id="IPR002893">
    <property type="entry name" value="Znf_MYND"/>
</dbReference>
<dbReference type="AlphaFoldDB" id="A0A8S1AKE2"/>
<evidence type="ECO:0000256" key="10">
    <source>
        <dbReference type="PROSITE-ProRule" id="PRU00134"/>
    </source>
</evidence>
<dbReference type="Pfam" id="PF00856">
    <property type="entry name" value="SET"/>
    <property type="match status" value="1"/>
</dbReference>
<keyword evidence="2" id="KW-0808">Transferase</keyword>
<dbReference type="InterPro" id="IPR046341">
    <property type="entry name" value="SET_dom_sf"/>
</dbReference>
<evidence type="ECO:0000256" key="6">
    <source>
        <dbReference type="ARBA" id="ARBA00022833"/>
    </source>
</evidence>
<dbReference type="Gene3D" id="2.170.270.10">
    <property type="entry name" value="SET domain"/>
    <property type="match status" value="1"/>
</dbReference>
<evidence type="ECO:0000256" key="4">
    <source>
        <dbReference type="ARBA" id="ARBA00022723"/>
    </source>
</evidence>
<keyword evidence="4" id="KW-0479">Metal-binding</keyword>
<dbReference type="GO" id="GO:0005737">
    <property type="term" value="C:cytoplasm"/>
    <property type="evidence" value="ECO:0007669"/>
    <property type="project" value="TreeGrafter"/>
</dbReference>
<evidence type="ECO:0000256" key="7">
    <source>
        <dbReference type="ARBA" id="ARBA00093423"/>
    </source>
</evidence>
<evidence type="ECO:0000313" key="14">
    <source>
        <dbReference type="Proteomes" id="UP000494256"/>
    </source>
</evidence>
<feature type="domain" description="MYND-type" evidence="12">
    <location>
        <begin position="245"/>
        <end position="284"/>
    </location>
</feature>
<keyword evidence="6" id="KW-0862">Zinc</keyword>
<evidence type="ECO:0000256" key="9">
    <source>
        <dbReference type="ARBA" id="ARBA00093680"/>
    </source>
</evidence>
<keyword evidence="3" id="KW-0949">S-adenosyl-L-methionine</keyword>
<evidence type="ECO:0000256" key="1">
    <source>
        <dbReference type="ARBA" id="ARBA00022603"/>
    </source>
</evidence>
<dbReference type="EMBL" id="CADEBD010000334">
    <property type="protein sequence ID" value="CAB3246870.1"/>
    <property type="molecule type" value="Genomic_DNA"/>
</dbReference>